<proteinExistence type="predicted"/>
<protein>
    <submittedName>
        <fullName evidence="2">Uncharacterized protein</fullName>
    </submittedName>
</protein>
<keyword evidence="1" id="KW-0732">Signal</keyword>
<reference evidence="2" key="1">
    <citation type="submission" date="2020-11" db="EMBL/GenBank/DDBJ databases">
        <authorList>
            <person name="Tran Van P."/>
        </authorList>
    </citation>
    <scope>NUCLEOTIDE SEQUENCE</scope>
</reference>
<feature type="chain" id="PRO_5031125509" evidence="1">
    <location>
        <begin position="21"/>
        <end position="79"/>
    </location>
</feature>
<evidence type="ECO:0000256" key="1">
    <source>
        <dbReference type="SAM" id="SignalP"/>
    </source>
</evidence>
<dbReference type="EMBL" id="OB795497">
    <property type="protein sequence ID" value="CAD7432329.1"/>
    <property type="molecule type" value="Genomic_DNA"/>
</dbReference>
<feature type="signal peptide" evidence="1">
    <location>
        <begin position="1"/>
        <end position="20"/>
    </location>
</feature>
<accession>A0A7R9EGR6</accession>
<dbReference type="AlphaFoldDB" id="A0A7R9EGR6"/>
<gene>
    <name evidence="2" type="ORF">TMSB3V08_LOCUS9039</name>
</gene>
<organism evidence="2">
    <name type="scientific">Timema monikensis</name>
    <dbReference type="NCBI Taxonomy" id="170555"/>
    <lineage>
        <taxon>Eukaryota</taxon>
        <taxon>Metazoa</taxon>
        <taxon>Ecdysozoa</taxon>
        <taxon>Arthropoda</taxon>
        <taxon>Hexapoda</taxon>
        <taxon>Insecta</taxon>
        <taxon>Pterygota</taxon>
        <taxon>Neoptera</taxon>
        <taxon>Polyneoptera</taxon>
        <taxon>Phasmatodea</taxon>
        <taxon>Timematodea</taxon>
        <taxon>Timematoidea</taxon>
        <taxon>Timematidae</taxon>
        <taxon>Timema</taxon>
    </lineage>
</organism>
<sequence>MGYLICLVIVLTVGANLATAQYSFNQGCPINCAAVFCAAIDPNVCFESVVQSVDSFGRRVSVCRSCVVTPAVDGVGTIG</sequence>
<evidence type="ECO:0000313" key="2">
    <source>
        <dbReference type="EMBL" id="CAD7432329.1"/>
    </source>
</evidence>
<name>A0A7R9EGR6_9NEOP</name>